<dbReference type="EnsemblPlants" id="AES78264">
    <property type="protein sequence ID" value="AES78264"/>
    <property type="gene ID" value="MTR_7g026590"/>
</dbReference>
<evidence type="ECO:0000256" key="1">
    <source>
        <dbReference type="SAM" id="MobiDB-lite"/>
    </source>
</evidence>
<protein>
    <submittedName>
        <fullName evidence="2 3">Uncharacterized protein</fullName>
    </submittedName>
</protein>
<evidence type="ECO:0000313" key="3">
    <source>
        <dbReference type="EnsemblPlants" id="AES78264"/>
    </source>
</evidence>
<accession>G7L114</accession>
<keyword evidence="4" id="KW-1185">Reference proteome</keyword>
<feature type="compositionally biased region" description="Basic and acidic residues" evidence="1">
    <location>
        <begin position="59"/>
        <end position="88"/>
    </location>
</feature>
<sequence>MGRDSFQKKRYHSICLSNKGHVQEEQDNKGDRTLNVDAHKEIIDTYMKNLDSLPAEEEPTIKEETNKLEEEKMSKKDDEEKNLDDLSATREGIDTALIAVASFFWRSRLFD</sequence>
<dbReference type="AlphaFoldDB" id="G7L114"/>
<organism evidence="2 4">
    <name type="scientific">Medicago truncatula</name>
    <name type="common">Barrel medic</name>
    <name type="synonym">Medicago tribuloides</name>
    <dbReference type="NCBI Taxonomy" id="3880"/>
    <lineage>
        <taxon>Eukaryota</taxon>
        <taxon>Viridiplantae</taxon>
        <taxon>Streptophyta</taxon>
        <taxon>Embryophyta</taxon>
        <taxon>Tracheophyta</taxon>
        <taxon>Spermatophyta</taxon>
        <taxon>Magnoliopsida</taxon>
        <taxon>eudicotyledons</taxon>
        <taxon>Gunneridae</taxon>
        <taxon>Pentapetalae</taxon>
        <taxon>rosids</taxon>
        <taxon>fabids</taxon>
        <taxon>Fabales</taxon>
        <taxon>Fabaceae</taxon>
        <taxon>Papilionoideae</taxon>
        <taxon>50 kb inversion clade</taxon>
        <taxon>NPAAA clade</taxon>
        <taxon>Hologalegina</taxon>
        <taxon>IRL clade</taxon>
        <taxon>Trifolieae</taxon>
        <taxon>Medicago</taxon>
    </lineage>
</organism>
<gene>
    <name evidence="2" type="ordered locus">MTR_7g026590</name>
</gene>
<dbReference type="PaxDb" id="3880-AES78264"/>
<reference evidence="3" key="3">
    <citation type="submission" date="2015-04" db="UniProtKB">
        <authorList>
            <consortium name="EnsemblPlants"/>
        </authorList>
    </citation>
    <scope>IDENTIFICATION</scope>
    <source>
        <strain evidence="3">cv. Jemalong A17</strain>
    </source>
</reference>
<evidence type="ECO:0000313" key="2">
    <source>
        <dbReference type="EMBL" id="AES78264.1"/>
    </source>
</evidence>
<reference evidence="2 4" key="2">
    <citation type="journal article" date="2014" name="BMC Genomics">
        <title>An improved genome release (version Mt4.0) for the model legume Medicago truncatula.</title>
        <authorList>
            <person name="Tang H."/>
            <person name="Krishnakumar V."/>
            <person name="Bidwell S."/>
            <person name="Rosen B."/>
            <person name="Chan A."/>
            <person name="Zhou S."/>
            <person name="Gentzbittel L."/>
            <person name="Childs K.L."/>
            <person name="Yandell M."/>
            <person name="Gundlach H."/>
            <person name="Mayer K.F."/>
            <person name="Schwartz D.C."/>
            <person name="Town C.D."/>
        </authorList>
    </citation>
    <scope>GENOME REANNOTATION</scope>
    <source>
        <strain evidence="3 4">cv. Jemalong A17</strain>
    </source>
</reference>
<evidence type="ECO:0000313" key="4">
    <source>
        <dbReference type="Proteomes" id="UP000002051"/>
    </source>
</evidence>
<dbReference type="HOGENOM" id="CLU_2162184_0_0_1"/>
<dbReference type="EMBL" id="CM001223">
    <property type="protein sequence ID" value="AES78264.1"/>
    <property type="molecule type" value="Genomic_DNA"/>
</dbReference>
<feature type="region of interest" description="Disordered" evidence="1">
    <location>
        <begin position="49"/>
        <end position="88"/>
    </location>
</feature>
<proteinExistence type="predicted"/>
<name>G7L114_MEDTR</name>
<dbReference type="Proteomes" id="UP000002051">
    <property type="component" value="Unassembled WGS sequence"/>
</dbReference>
<reference evidence="2 4" key="1">
    <citation type="journal article" date="2011" name="Nature">
        <title>The Medicago genome provides insight into the evolution of rhizobial symbioses.</title>
        <authorList>
            <person name="Young N.D."/>
            <person name="Debelle F."/>
            <person name="Oldroyd G.E."/>
            <person name="Geurts R."/>
            <person name="Cannon S.B."/>
            <person name="Udvardi M.K."/>
            <person name="Benedito V.A."/>
            <person name="Mayer K.F."/>
            <person name="Gouzy J."/>
            <person name="Schoof H."/>
            <person name="Van de Peer Y."/>
            <person name="Proost S."/>
            <person name="Cook D.R."/>
            <person name="Meyers B.C."/>
            <person name="Spannagl M."/>
            <person name="Cheung F."/>
            <person name="De Mita S."/>
            <person name="Krishnakumar V."/>
            <person name="Gundlach H."/>
            <person name="Zhou S."/>
            <person name="Mudge J."/>
            <person name="Bharti A.K."/>
            <person name="Murray J.D."/>
            <person name="Naoumkina M.A."/>
            <person name="Rosen B."/>
            <person name="Silverstein K.A."/>
            <person name="Tang H."/>
            <person name="Rombauts S."/>
            <person name="Zhao P.X."/>
            <person name="Zhou P."/>
            <person name="Barbe V."/>
            <person name="Bardou P."/>
            <person name="Bechner M."/>
            <person name="Bellec A."/>
            <person name="Berger A."/>
            <person name="Berges H."/>
            <person name="Bidwell S."/>
            <person name="Bisseling T."/>
            <person name="Choisne N."/>
            <person name="Couloux A."/>
            <person name="Denny R."/>
            <person name="Deshpande S."/>
            <person name="Dai X."/>
            <person name="Doyle J.J."/>
            <person name="Dudez A.M."/>
            <person name="Farmer A.D."/>
            <person name="Fouteau S."/>
            <person name="Franken C."/>
            <person name="Gibelin C."/>
            <person name="Gish J."/>
            <person name="Goldstein S."/>
            <person name="Gonzalez A.J."/>
            <person name="Green P.J."/>
            <person name="Hallab A."/>
            <person name="Hartog M."/>
            <person name="Hua A."/>
            <person name="Humphray S.J."/>
            <person name="Jeong D.H."/>
            <person name="Jing Y."/>
            <person name="Jocker A."/>
            <person name="Kenton S.M."/>
            <person name="Kim D.J."/>
            <person name="Klee K."/>
            <person name="Lai H."/>
            <person name="Lang C."/>
            <person name="Lin S."/>
            <person name="Macmil S.L."/>
            <person name="Magdelenat G."/>
            <person name="Matthews L."/>
            <person name="McCorrison J."/>
            <person name="Monaghan E.L."/>
            <person name="Mun J.H."/>
            <person name="Najar F.Z."/>
            <person name="Nicholson C."/>
            <person name="Noirot C."/>
            <person name="O'Bleness M."/>
            <person name="Paule C.R."/>
            <person name="Poulain J."/>
            <person name="Prion F."/>
            <person name="Qin B."/>
            <person name="Qu C."/>
            <person name="Retzel E.F."/>
            <person name="Riddle C."/>
            <person name="Sallet E."/>
            <person name="Samain S."/>
            <person name="Samson N."/>
            <person name="Sanders I."/>
            <person name="Saurat O."/>
            <person name="Scarpelli C."/>
            <person name="Schiex T."/>
            <person name="Segurens B."/>
            <person name="Severin A.J."/>
            <person name="Sherrier D.J."/>
            <person name="Shi R."/>
            <person name="Sims S."/>
            <person name="Singer S.R."/>
            <person name="Sinharoy S."/>
            <person name="Sterck L."/>
            <person name="Viollet A."/>
            <person name="Wang B.B."/>
            <person name="Wang K."/>
            <person name="Wang M."/>
            <person name="Wang X."/>
            <person name="Warfsmann J."/>
            <person name="Weissenbach J."/>
            <person name="White D.D."/>
            <person name="White J.D."/>
            <person name="Wiley G.B."/>
            <person name="Wincker P."/>
            <person name="Xing Y."/>
            <person name="Yang L."/>
            <person name="Yao Z."/>
            <person name="Ying F."/>
            <person name="Zhai J."/>
            <person name="Zhou L."/>
            <person name="Zuber A."/>
            <person name="Denarie J."/>
            <person name="Dixon R.A."/>
            <person name="May G.D."/>
            <person name="Schwartz D.C."/>
            <person name="Rogers J."/>
            <person name="Quetier F."/>
            <person name="Town C.D."/>
            <person name="Roe B.A."/>
        </authorList>
    </citation>
    <scope>NUCLEOTIDE SEQUENCE [LARGE SCALE GENOMIC DNA]</scope>
    <source>
        <strain evidence="2">A17</strain>
        <strain evidence="3 4">cv. Jemalong A17</strain>
    </source>
</reference>